<evidence type="ECO:0000313" key="3">
    <source>
        <dbReference type="EMBL" id="SKA35772.1"/>
    </source>
</evidence>
<dbReference type="InterPro" id="IPR033134">
    <property type="entry name" value="Asp/Glu_racemase_AS_2"/>
</dbReference>
<dbReference type="PANTHER" id="PTHR21198:SF7">
    <property type="entry name" value="ASPARTATE-GLUTAMATE RACEMASE FAMILY"/>
    <property type="match status" value="1"/>
</dbReference>
<dbReference type="STRING" id="634771.SAMN04488128_1045"/>
<organism evidence="3 4">
    <name type="scientific">Chitinophaga eiseniae</name>
    <dbReference type="NCBI Taxonomy" id="634771"/>
    <lineage>
        <taxon>Bacteria</taxon>
        <taxon>Pseudomonadati</taxon>
        <taxon>Bacteroidota</taxon>
        <taxon>Chitinophagia</taxon>
        <taxon>Chitinophagales</taxon>
        <taxon>Chitinophagaceae</taxon>
        <taxon>Chitinophaga</taxon>
    </lineage>
</organism>
<protein>
    <submittedName>
        <fullName evidence="3">Aspartate racemase</fullName>
    </submittedName>
</protein>
<dbReference type="InterPro" id="IPR001920">
    <property type="entry name" value="Asp/Glu_race"/>
</dbReference>
<name>A0A1T4T5Q4_9BACT</name>
<proteinExistence type="inferred from homology"/>
<dbReference type="EMBL" id="FUWZ01000004">
    <property type="protein sequence ID" value="SKA35772.1"/>
    <property type="molecule type" value="Genomic_DNA"/>
</dbReference>
<reference evidence="4" key="1">
    <citation type="submission" date="2017-02" db="EMBL/GenBank/DDBJ databases">
        <authorList>
            <person name="Varghese N."/>
            <person name="Submissions S."/>
        </authorList>
    </citation>
    <scope>NUCLEOTIDE SEQUENCE [LARGE SCALE GENOMIC DNA]</scope>
    <source>
        <strain evidence="4">DSM 22224</strain>
    </source>
</reference>
<accession>A0A1T4T5Q4</accession>
<dbReference type="InterPro" id="IPR015942">
    <property type="entry name" value="Asp/Glu/hydantoin_racemase"/>
</dbReference>
<sequence>MTTDPRKVIGIVGGMGPHAGGALFNNITVHTRARADQEHLSVILMSFPGNMTDRTLFLDGKAPVNPAAGIAQVIGKLEQAGAEVIGIACNTSYAPRIYDVVLEELERRFSKVNLVHMPLETCRYIHRYPARIRRIGLMTTNGTYRSGVYKNILEEWGYEVVLPAFDFQHQYIHRAIYDPVFGIKANAAGITDEAIMLLNHAIEFFRDQKADAVVFGCTELSLVPRMHLPDEILIVDALDVLAQALIREALSETD</sequence>
<keyword evidence="4" id="KW-1185">Reference proteome</keyword>
<dbReference type="PANTHER" id="PTHR21198">
    <property type="entry name" value="GLUTAMATE RACEMASE"/>
    <property type="match status" value="1"/>
</dbReference>
<dbReference type="GO" id="GO:0047661">
    <property type="term" value="F:amino-acid racemase activity"/>
    <property type="evidence" value="ECO:0007669"/>
    <property type="project" value="InterPro"/>
</dbReference>
<dbReference type="AlphaFoldDB" id="A0A1T4T5Q4"/>
<gene>
    <name evidence="3" type="ORF">SAMN04488128_1045</name>
</gene>
<evidence type="ECO:0000256" key="1">
    <source>
        <dbReference type="ARBA" id="ARBA00007847"/>
    </source>
</evidence>
<evidence type="ECO:0000256" key="2">
    <source>
        <dbReference type="ARBA" id="ARBA00023235"/>
    </source>
</evidence>
<dbReference type="Pfam" id="PF01177">
    <property type="entry name" value="Asp_Glu_race"/>
    <property type="match status" value="1"/>
</dbReference>
<evidence type="ECO:0000313" key="4">
    <source>
        <dbReference type="Proteomes" id="UP000190367"/>
    </source>
</evidence>
<dbReference type="SUPFAM" id="SSF53681">
    <property type="entry name" value="Aspartate/glutamate racemase"/>
    <property type="match status" value="2"/>
</dbReference>
<dbReference type="Gene3D" id="3.40.50.1860">
    <property type="match status" value="2"/>
</dbReference>
<dbReference type="InterPro" id="IPR004380">
    <property type="entry name" value="Asp_race"/>
</dbReference>
<dbReference type="PROSITE" id="PS00924">
    <property type="entry name" value="ASP_GLU_RACEMASE_2"/>
    <property type="match status" value="1"/>
</dbReference>
<comment type="similarity">
    <text evidence="1">Belongs to the aspartate/glutamate racemases family.</text>
</comment>
<keyword evidence="2" id="KW-0413">Isomerase</keyword>
<dbReference type="NCBIfam" id="TIGR00035">
    <property type="entry name" value="asp_race"/>
    <property type="match status" value="1"/>
</dbReference>
<dbReference type="Proteomes" id="UP000190367">
    <property type="component" value="Unassembled WGS sequence"/>
</dbReference>